<feature type="transmembrane region" description="Helical" evidence="1">
    <location>
        <begin position="308"/>
        <end position="328"/>
    </location>
</feature>
<dbReference type="Pfam" id="PF02405">
    <property type="entry name" value="MlaE"/>
    <property type="match status" value="1"/>
</dbReference>
<protein>
    <submittedName>
        <fullName evidence="3">ABC transporter permease</fullName>
    </submittedName>
</protein>
<gene>
    <name evidence="3" type="ORF">WCY31_10600</name>
</gene>
<dbReference type="InterPro" id="IPR003453">
    <property type="entry name" value="ABC_MlaE_roteobac"/>
</dbReference>
<dbReference type="PROSITE" id="PS50801">
    <property type="entry name" value="STAS"/>
    <property type="match status" value="1"/>
</dbReference>
<dbReference type="PANTHER" id="PTHR30188:SF3">
    <property type="entry name" value="ABC TRANSPORTER PERMEASE"/>
    <property type="match status" value="1"/>
</dbReference>
<feature type="domain" description="STAS" evidence="2">
    <location>
        <begin position="2"/>
        <end position="93"/>
    </location>
</feature>
<evidence type="ECO:0000256" key="1">
    <source>
        <dbReference type="RuleBase" id="RU362044"/>
    </source>
</evidence>
<dbReference type="SUPFAM" id="SSF52091">
    <property type="entry name" value="SpoIIaa-like"/>
    <property type="match status" value="1"/>
</dbReference>
<keyword evidence="1" id="KW-0472">Membrane</keyword>
<comment type="similarity">
    <text evidence="1">Belongs to the MlaE permease family.</text>
</comment>
<feature type="transmembrane region" description="Helical" evidence="1">
    <location>
        <begin position="348"/>
        <end position="367"/>
    </location>
</feature>
<organism evidence="3 4">
    <name type="scientific">Sulfurimonas diazotrophicus</name>
    <dbReference type="NCBI Taxonomy" id="3131939"/>
    <lineage>
        <taxon>Bacteria</taxon>
        <taxon>Pseudomonadati</taxon>
        <taxon>Campylobacterota</taxon>
        <taxon>Epsilonproteobacteria</taxon>
        <taxon>Campylobacterales</taxon>
        <taxon>Sulfurimonadaceae</taxon>
        <taxon>Sulfurimonas</taxon>
    </lineage>
</organism>
<dbReference type="Proteomes" id="UP001447842">
    <property type="component" value="Chromosome"/>
</dbReference>
<keyword evidence="1" id="KW-0812">Transmembrane</keyword>
<dbReference type="InterPro" id="IPR030802">
    <property type="entry name" value="Permease_MalE"/>
</dbReference>
<dbReference type="InterPro" id="IPR002645">
    <property type="entry name" value="STAS_dom"/>
</dbReference>
<dbReference type="PANTHER" id="PTHR30188">
    <property type="entry name" value="ABC TRANSPORTER PERMEASE PROTEIN-RELATED"/>
    <property type="match status" value="1"/>
</dbReference>
<evidence type="ECO:0000259" key="2">
    <source>
        <dbReference type="PROSITE" id="PS50801"/>
    </source>
</evidence>
<evidence type="ECO:0000313" key="3">
    <source>
        <dbReference type="EMBL" id="XAU14689.1"/>
    </source>
</evidence>
<feature type="transmembrane region" description="Helical" evidence="1">
    <location>
        <begin position="163"/>
        <end position="182"/>
    </location>
</feature>
<proteinExistence type="inferred from homology"/>
<sequence length="371" mass="39972">MAQLQIEKTERGMTVHCSGPWHAMTLDAAAGAISGELARLKEYEVLLELSAIEQIDTAGALLLQRLRRGLEEGGNVVVVQGADAQTERVLAMTQRYGHPDTDFAVPVPGLLAQTGRNAAEVAANGAGIVAFIGRTFLALLHLLSRKVGFRYKETGYQIMESAIKALGIIALTMFLVGVVVAYQSAVQLKTYGANIFIVDALGISILRELAPMLTAIVVAGRSGSSYAAQIGVMKMTEEIDAMRTMGFDPYAFLVLPRLFALIIMMPILIFFADGFGMLGGMLIAHTELGLSVTLFMDRFTEAVALKHFWVGLVKGPFFAVLIASIGIYRGLKVKNDTESIGINTTKSVVEAIFAVIICDALFSIVFTKLGF</sequence>
<reference evidence="3 4" key="1">
    <citation type="submission" date="2024-03" db="EMBL/GenBank/DDBJ databases">
        <title>Sulfurimonas sp. HSL3-1.</title>
        <authorList>
            <person name="Wang S."/>
        </authorList>
    </citation>
    <scope>NUCLEOTIDE SEQUENCE [LARGE SCALE GENOMIC DNA]</scope>
    <source>
        <strain evidence="3 4">HSL3-1</strain>
    </source>
</reference>
<keyword evidence="1" id="KW-1133">Transmembrane helix</keyword>
<name>A0ABZ3H8P7_9BACT</name>
<dbReference type="NCBIfam" id="TIGR00056">
    <property type="entry name" value="MlaE family lipid ABC transporter permease subunit"/>
    <property type="match status" value="1"/>
</dbReference>
<feature type="transmembrane region" description="Helical" evidence="1">
    <location>
        <begin position="250"/>
        <end position="271"/>
    </location>
</feature>
<evidence type="ECO:0000313" key="4">
    <source>
        <dbReference type="Proteomes" id="UP001447842"/>
    </source>
</evidence>
<keyword evidence="4" id="KW-1185">Reference proteome</keyword>
<accession>A0ABZ3H8P7</accession>
<dbReference type="InterPro" id="IPR036513">
    <property type="entry name" value="STAS_dom_sf"/>
</dbReference>
<dbReference type="RefSeq" id="WP_345972354.1">
    <property type="nucleotide sequence ID" value="NZ_CP147920.1"/>
</dbReference>
<dbReference type="EMBL" id="CP147920">
    <property type="protein sequence ID" value="XAU14689.1"/>
    <property type="molecule type" value="Genomic_DNA"/>
</dbReference>
<dbReference type="Gene3D" id="3.30.750.24">
    <property type="entry name" value="STAS domain"/>
    <property type="match status" value="1"/>
</dbReference>
<feature type="transmembrane region" description="Helical" evidence="1">
    <location>
        <begin position="121"/>
        <end position="143"/>
    </location>
</feature>
<dbReference type="Pfam" id="PF01740">
    <property type="entry name" value="STAS"/>
    <property type="match status" value="1"/>
</dbReference>